<gene>
    <name evidence="1" type="ORF">M5K25_002566</name>
</gene>
<evidence type="ECO:0000313" key="1">
    <source>
        <dbReference type="EMBL" id="KAL0926345.1"/>
    </source>
</evidence>
<organism evidence="1 2">
    <name type="scientific">Dendrobium thyrsiflorum</name>
    <name type="common">Pinecone-like raceme dendrobium</name>
    <name type="synonym">Orchid</name>
    <dbReference type="NCBI Taxonomy" id="117978"/>
    <lineage>
        <taxon>Eukaryota</taxon>
        <taxon>Viridiplantae</taxon>
        <taxon>Streptophyta</taxon>
        <taxon>Embryophyta</taxon>
        <taxon>Tracheophyta</taxon>
        <taxon>Spermatophyta</taxon>
        <taxon>Magnoliopsida</taxon>
        <taxon>Liliopsida</taxon>
        <taxon>Asparagales</taxon>
        <taxon>Orchidaceae</taxon>
        <taxon>Epidendroideae</taxon>
        <taxon>Malaxideae</taxon>
        <taxon>Dendrobiinae</taxon>
        <taxon>Dendrobium</taxon>
    </lineage>
</organism>
<evidence type="ECO:0000313" key="2">
    <source>
        <dbReference type="Proteomes" id="UP001552299"/>
    </source>
</evidence>
<dbReference type="AlphaFoldDB" id="A0ABD0VNK5"/>
<proteinExistence type="predicted"/>
<dbReference type="Proteomes" id="UP001552299">
    <property type="component" value="Unassembled WGS sequence"/>
</dbReference>
<dbReference type="EMBL" id="JANQDX010000003">
    <property type="protein sequence ID" value="KAL0926345.1"/>
    <property type="molecule type" value="Genomic_DNA"/>
</dbReference>
<reference evidence="1 2" key="1">
    <citation type="journal article" date="2024" name="Plant Biotechnol. J.">
        <title>Dendrobium thyrsiflorum genome and its molecular insights into genes involved in important horticultural traits.</title>
        <authorList>
            <person name="Chen B."/>
            <person name="Wang J.Y."/>
            <person name="Zheng P.J."/>
            <person name="Li K.L."/>
            <person name="Liang Y.M."/>
            <person name="Chen X.F."/>
            <person name="Zhang C."/>
            <person name="Zhao X."/>
            <person name="He X."/>
            <person name="Zhang G.Q."/>
            <person name="Liu Z.J."/>
            <person name="Xu Q."/>
        </authorList>
    </citation>
    <scope>NUCLEOTIDE SEQUENCE [LARGE SCALE GENOMIC DNA]</scope>
    <source>
        <strain evidence="1">GZMU011</strain>
    </source>
</reference>
<keyword evidence="2" id="KW-1185">Reference proteome</keyword>
<comment type="caution">
    <text evidence="1">The sequence shown here is derived from an EMBL/GenBank/DDBJ whole genome shotgun (WGS) entry which is preliminary data.</text>
</comment>
<sequence length="327" mass="37658">MPVEITYQNLHELLHLSTTREKLHVLVSDHDFNWNHVNTRLRNTNSPFHDSAASSLVKDARTIQHVLHTFVIPKVGDQIHITPILSLTTYYIMANRDFNAADLLIRYIEHLTNIRDPDHRRKPDLALGHIIAHFLPYPSQYSPPSNLWRKRKNLFLILFLSSNNHSSISWFNGLISGRSAAARLGYSLDRGAVFLPTLVLSFTTTTSFLSGEFGRERESCEGEFVRAFIKVAPNKDSIIFFNHHPWLLIGSTKLFTSIRSKFSGFTTRVKKDSRFSAFFRRKKKDLRFSASPGSVDRFCKDFFALFWEQKESHLLAAEIMISTNHPV</sequence>
<protein>
    <submittedName>
        <fullName evidence="1">Uncharacterized protein</fullName>
    </submittedName>
</protein>
<accession>A0ABD0VNK5</accession>
<name>A0ABD0VNK5_DENTH</name>